<sequence>MFHLIFNHNILMVARLEPFNIQLFLFQTMRTDAQSTSKEGLPFGVMLTLMMLDAEVAARHHEPTLMQLGYINAMTYRCSMAHGSGSQCPKAMSQHLGGLSRAVQEMEHRIVHVVEMTIASIISSLAAMEKRLEIIESMQLVLKKAHEESQEDIMQRM</sequence>
<proteinExistence type="predicted"/>
<organism evidence="1 2">
    <name type="scientific">Morella rubra</name>
    <name type="common">Chinese bayberry</name>
    <dbReference type="NCBI Taxonomy" id="262757"/>
    <lineage>
        <taxon>Eukaryota</taxon>
        <taxon>Viridiplantae</taxon>
        <taxon>Streptophyta</taxon>
        <taxon>Embryophyta</taxon>
        <taxon>Tracheophyta</taxon>
        <taxon>Spermatophyta</taxon>
        <taxon>Magnoliopsida</taxon>
        <taxon>eudicotyledons</taxon>
        <taxon>Gunneridae</taxon>
        <taxon>Pentapetalae</taxon>
        <taxon>rosids</taxon>
        <taxon>fabids</taxon>
        <taxon>Fagales</taxon>
        <taxon>Myricaceae</taxon>
        <taxon>Morella</taxon>
    </lineage>
</organism>
<evidence type="ECO:0000313" key="2">
    <source>
        <dbReference type="Proteomes" id="UP000516437"/>
    </source>
</evidence>
<gene>
    <name evidence="1" type="ORF">CJ030_MR4G013704</name>
</gene>
<comment type="caution">
    <text evidence="1">The sequence shown here is derived from an EMBL/GenBank/DDBJ whole genome shotgun (WGS) entry which is preliminary data.</text>
</comment>
<accession>A0A6A1WS56</accession>
<dbReference type="Proteomes" id="UP000516437">
    <property type="component" value="Unassembled WGS sequence"/>
</dbReference>
<keyword evidence="2" id="KW-1185">Reference proteome</keyword>
<reference evidence="1 2" key="1">
    <citation type="journal article" date="2019" name="Plant Biotechnol. J.">
        <title>The red bayberry genome and genetic basis of sex determination.</title>
        <authorList>
            <person name="Jia H.M."/>
            <person name="Jia H.J."/>
            <person name="Cai Q.L."/>
            <person name="Wang Y."/>
            <person name="Zhao H.B."/>
            <person name="Yang W.F."/>
            <person name="Wang G.Y."/>
            <person name="Li Y.H."/>
            <person name="Zhan D.L."/>
            <person name="Shen Y.T."/>
            <person name="Niu Q.F."/>
            <person name="Chang L."/>
            <person name="Qiu J."/>
            <person name="Zhao L."/>
            <person name="Xie H.B."/>
            <person name="Fu W.Y."/>
            <person name="Jin J."/>
            <person name="Li X.W."/>
            <person name="Jiao Y."/>
            <person name="Zhou C.C."/>
            <person name="Tu T."/>
            <person name="Chai C.Y."/>
            <person name="Gao J.L."/>
            <person name="Fan L.J."/>
            <person name="van de Weg E."/>
            <person name="Wang J.Y."/>
            <person name="Gao Z.S."/>
        </authorList>
    </citation>
    <scope>NUCLEOTIDE SEQUENCE [LARGE SCALE GENOMIC DNA]</scope>
    <source>
        <tissue evidence="1">Leaves</tissue>
    </source>
</reference>
<evidence type="ECO:0000313" key="1">
    <source>
        <dbReference type="EMBL" id="KAB1228102.1"/>
    </source>
</evidence>
<dbReference type="EMBL" id="RXIC02000012">
    <property type="protein sequence ID" value="KAB1228102.1"/>
    <property type="molecule type" value="Genomic_DNA"/>
</dbReference>
<name>A0A6A1WS56_9ROSI</name>
<protein>
    <submittedName>
        <fullName evidence="1">Uncharacterized protein</fullName>
    </submittedName>
</protein>
<dbReference type="AlphaFoldDB" id="A0A6A1WS56"/>